<feature type="binding site" evidence="7">
    <location>
        <position position="189"/>
    </location>
    <ligand>
        <name>3-phosphoshikimate</name>
        <dbReference type="ChEBI" id="CHEBI:145989"/>
    </ligand>
</feature>
<feature type="binding site" evidence="7">
    <location>
        <position position="48"/>
    </location>
    <ligand>
        <name>3-phosphoshikimate</name>
        <dbReference type="ChEBI" id="CHEBI:145989"/>
    </ligand>
</feature>
<keyword evidence="4 7" id="KW-0808">Transferase</keyword>
<evidence type="ECO:0000256" key="3">
    <source>
        <dbReference type="ARBA" id="ARBA00022605"/>
    </source>
</evidence>
<dbReference type="Pfam" id="PF00275">
    <property type="entry name" value="EPSP_synthase"/>
    <property type="match status" value="1"/>
</dbReference>
<feature type="domain" description="Enolpyruvate transferase" evidence="8">
    <location>
        <begin position="30"/>
        <end position="436"/>
    </location>
</feature>
<comment type="pathway">
    <text evidence="1 7">Metabolic intermediate biosynthesis; chorismate biosynthesis; chorismate from D-erythrose 4-phosphate and phosphoenolpyruvate: step 6/7.</text>
</comment>
<dbReference type="NCBIfam" id="TIGR01356">
    <property type="entry name" value="aroA"/>
    <property type="match status" value="1"/>
</dbReference>
<keyword evidence="7" id="KW-0963">Cytoplasm</keyword>
<proteinExistence type="inferred from homology"/>
<dbReference type="Gene3D" id="3.65.10.10">
    <property type="entry name" value="Enolpyruvate transferase domain"/>
    <property type="match status" value="2"/>
</dbReference>
<keyword evidence="3 7" id="KW-0028">Amino-acid biosynthesis</keyword>
<evidence type="ECO:0000313" key="9">
    <source>
        <dbReference type="EMBL" id="UUI03588.1"/>
    </source>
</evidence>
<dbReference type="InterPro" id="IPR001986">
    <property type="entry name" value="Enolpyruvate_Tfrase_dom"/>
</dbReference>
<evidence type="ECO:0000313" key="10">
    <source>
        <dbReference type="Proteomes" id="UP001059773"/>
    </source>
</evidence>
<dbReference type="SUPFAM" id="SSF55205">
    <property type="entry name" value="EPT/RTPC-like"/>
    <property type="match status" value="1"/>
</dbReference>
<feature type="binding site" evidence="7">
    <location>
        <position position="429"/>
    </location>
    <ligand>
        <name>phosphoenolpyruvate</name>
        <dbReference type="ChEBI" id="CHEBI:58702"/>
    </ligand>
</feature>
<name>A0ABY5JTC5_9BACI</name>
<feature type="active site" description="Proton acceptor" evidence="7">
    <location>
        <position position="332"/>
    </location>
</feature>
<feature type="binding site" evidence="7">
    <location>
        <position position="332"/>
    </location>
    <ligand>
        <name>3-phosphoshikimate</name>
        <dbReference type="ChEBI" id="CHEBI:145989"/>
    </ligand>
</feature>
<comment type="subunit">
    <text evidence="7">Monomer.</text>
</comment>
<evidence type="ECO:0000256" key="2">
    <source>
        <dbReference type="ARBA" id="ARBA00009948"/>
    </source>
</evidence>
<gene>
    <name evidence="7 9" type="primary">aroA</name>
    <name evidence="9" type="ORF">NP439_02515</name>
</gene>
<dbReference type="PIRSF" id="PIRSF000505">
    <property type="entry name" value="EPSPS"/>
    <property type="match status" value="1"/>
</dbReference>
<dbReference type="Proteomes" id="UP001059773">
    <property type="component" value="Chromosome"/>
</dbReference>
<feature type="binding site" evidence="7">
    <location>
        <position position="363"/>
    </location>
    <ligand>
        <name>phosphoenolpyruvate</name>
        <dbReference type="ChEBI" id="CHEBI:58702"/>
    </ligand>
</feature>
<evidence type="ECO:0000256" key="1">
    <source>
        <dbReference type="ARBA" id="ARBA00004811"/>
    </source>
</evidence>
<sequence length="450" mass="49295">MKENYTFDSKARSPWTSLQGLESVTVSPGKQKIEASITIPGSKSLTNRALIMGALADGNSKVSGILKSDDSYWCMEALKQLGVDIELRGNTAYIKGSFENWRSNDLYIGSAGTIARFLPGALAACHEGEWKLEASQSMCKRPVAPLIDALKELGADIDYLANKDYYPLRIKGTEMKGGKVSLSGAISSQFISGVLIAAPYFNETTTVTVMDEIVQHAYVYLTLDLMKEFGADVQYDNALQKIVINPQAYKAKDIQLEPDVSAACYFLALAAVTNGRIRINGLSEKTKQPDIQMLEVFEQMGCKVTRGANFIDLEGVSQLKGGFIISMKEMSDQALTLAAIAPFADAPITIKDIAHIRYHESDRIRVMCKALTQLGVKAEEFNDGLKVYPGNPKPAFLNTYDDHRVAMALALIGARTEGMQLNDPGCVSKTFPQYFALLEDLGVRITKHQA</sequence>
<comment type="catalytic activity">
    <reaction evidence="6">
        <text>3-phosphoshikimate + phosphoenolpyruvate = 5-O-(1-carboxyvinyl)-3-phosphoshikimate + phosphate</text>
        <dbReference type="Rhea" id="RHEA:21256"/>
        <dbReference type="ChEBI" id="CHEBI:43474"/>
        <dbReference type="ChEBI" id="CHEBI:57701"/>
        <dbReference type="ChEBI" id="CHEBI:58702"/>
        <dbReference type="ChEBI" id="CHEBI:145989"/>
        <dbReference type="EC" id="2.5.1.19"/>
    </reaction>
    <physiologicalReaction direction="left-to-right" evidence="6">
        <dbReference type="Rhea" id="RHEA:21257"/>
    </physiologicalReaction>
</comment>
<dbReference type="PANTHER" id="PTHR21090:SF5">
    <property type="entry name" value="PENTAFUNCTIONAL AROM POLYPEPTIDE"/>
    <property type="match status" value="1"/>
</dbReference>
<feature type="binding site" evidence="7">
    <location>
        <position position="141"/>
    </location>
    <ligand>
        <name>phosphoenolpyruvate</name>
        <dbReference type="ChEBI" id="CHEBI:58702"/>
    </ligand>
</feature>
<dbReference type="EMBL" id="CP101914">
    <property type="protein sequence ID" value="UUI03588.1"/>
    <property type="molecule type" value="Genomic_DNA"/>
</dbReference>
<dbReference type="RefSeq" id="WP_256708643.1">
    <property type="nucleotide sequence ID" value="NZ_CP101914.1"/>
</dbReference>
<dbReference type="GO" id="GO:0003866">
    <property type="term" value="F:3-phosphoshikimate 1-carboxyvinyltransferase activity"/>
    <property type="evidence" value="ECO:0007669"/>
    <property type="project" value="UniProtKB-EC"/>
</dbReference>
<accession>A0ABY5JTC5</accession>
<feature type="binding site" evidence="7">
    <location>
        <position position="112"/>
    </location>
    <ligand>
        <name>phosphoenolpyruvate</name>
        <dbReference type="ChEBI" id="CHEBI:58702"/>
    </ligand>
</feature>
<organism evidence="9 10">
    <name type="scientific">Oceanobacillus jeddahense</name>
    <dbReference type="NCBI Taxonomy" id="1462527"/>
    <lineage>
        <taxon>Bacteria</taxon>
        <taxon>Bacillati</taxon>
        <taxon>Bacillota</taxon>
        <taxon>Bacilli</taxon>
        <taxon>Bacillales</taxon>
        <taxon>Bacillaceae</taxon>
        <taxon>Oceanobacillus</taxon>
    </lineage>
</organism>
<evidence type="ECO:0000256" key="4">
    <source>
        <dbReference type="ARBA" id="ARBA00022679"/>
    </source>
</evidence>
<feature type="binding site" evidence="7">
    <location>
        <position position="189"/>
    </location>
    <ligand>
        <name>phosphoenolpyruvate</name>
        <dbReference type="ChEBI" id="CHEBI:58702"/>
    </ligand>
</feature>
<keyword evidence="10" id="KW-1185">Reference proteome</keyword>
<dbReference type="EC" id="2.5.1.19" evidence="7"/>
<dbReference type="InterPro" id="IPR006264">
    <property type="entry name" value="EPSP_synthase"/>
</dbReference>
<protein>
    <recommendedName>
        <fullName evidence="7">3-phosphoshikimate 1-carboxyvinyltransferase</fullName>
        <ecNumber evidence="7">2.5.1.19</ecNumber>
    </recommendedName>
    <alternativeName>
        <fullName evidence="7">5-enolpyruvylshikimate-3-phosphate synthase</fullName>
        <shortName evidence="7">EPSP synthase</shortName>
        <shortName evidence="7">EPSPS</shortName>
    </alternativeName>
</protein>
<dbReference type="CDD" id="cd01556">
    <property type="entry name" value="EPSP_synthase"/>
    <property type="match status" value="1"/>
</dbReference>
<feature type="binding site" evidence="7">
    <location>
        <position position="43"/>
    </location>
    <ligand>
        <name>3-phosphoshikimate</name>
        <dbReference type="ChEBI" id="CHEBI:145989"/>
    </ligand>
</feature>
<dbReference type="InterPro" id="IPR023193">
    <property type="entry name" value="EPSP_synthase_CS"/>
</dbReference>
<dbReference type="PROSITE" id="PS00885">
    <property type="entry name" value="EPSP_SYNTHASE_2"/>
    <property type="match status" value="1"/>
</dbReference>
<dbReference type="InterPro" id="IPR013792">
    <property type="entry name" value="RNA3'P_cycl/enolpyr_Trfase_a/b"/>
</dbReference>
<feature type="binding site" evidence="7">
    <location>
        <position position="44"/>
    </location>
    <ligand>
        <name>3-phosphoshikimate</name>
        <dbReference type="ChEBI" id="CHEBI:145989"/>
    </ligand>
</feature>
<keyword evidence="5 7" id="KW-0057">Aromatic amino acid biosynthesis</keyword>
<evidence type="ECO:0000256" key="5">
    <source>
        <dbReference type="ARBA" id="ARBA00023141"/>
    </source>
</evidence>
<evidence type="ECO:0000259" key="8">
    <source>
        <dbReference type="Pfam" id="PF00275"/>
    </source>
</evidence>
<comment type="function">
    <text evidence="7">Catalyzes the transfer of the enolpyruvyl moiety of phosphoenolpyruvate (PEP) to the 5-hydroxyl of shikimate-3-phosphate (S3P) to produce enolpyruvyl shikimate-3-phosphate and inorganic phosphate.</text>
</comment>
<evidence type="ECO:0000256" key="7">
    <source>
        <dbReference type="HAMAP-Rule" id="MF_00210"/>
    </source>
</evidence>
<comment type="caution">
    <text evidence="7">Lacks conserved residue(s) required for the propagation of feature annotation.</text>
</comment>
<comment type="subcellular location">
    <subcellularLocation>
        <location evidence="7">Cytoplasm</location>
    </subcellularLocation>
</comment>
<feature type="binding site" evidence="7">
    <location>
        <position position="359"/>
    </location>
    <ligand>
        <name>3-phosphoshikimate</name>
        <dbReference type="ChEBI" id="CHEBI:145989"/>
    </ligand>
</feature>
<dbReference type="PANTHER" id="PTHR21090">
    <property type="entry name" value="AROM/DEHYDROQUINATE SYNTHASE"/>
    <property type="match status" value="1"/>
</dbReference>
<feature type="binding site" evidence="7">
    <location>
        <position position="43"/>
    </location>
    <ligand>
        <name>phosphoenolpyruvate</name>
        <dbReference type="ChEBI" id="CHEBI:58702"/>
    </ligand>
</feature>
<reference evidence="9" key="1">
    <citation type="submission" date="2022-07" db="EMBL/GenBank/DDBJ databases">
        <title>FELIX.</title>
        <authorList>
            <person name="Wan K.H."/>
            <person name="Park S."/>
            <person name="Lawrence Q."/>
            <person name="Eichenberger J.P."/>
            <person name="Booth B.W."/>
            <person name="Piaggio A.J."/>
            <person name="Chandler J.C."/>
            <person name="Franklin A.B."/>
            <person name="Celniker S.E."/>
        </authorList>
    </citation>
    <scope>NUCLEOTIDE SEQUENCE</scope>
    <source>
        <strain evidence="9">QA-1986 374</strain>
    </source>
</reference>
<dbReference type="HAMAP" id="MF_00210">
    <property type="entry name" value="EPSP_synth"/>
    <property type="match status" value="1"/>
</dbReference>
<feature type="binding site" evidence="7">
    <location>
        <position position="188"/>
    </location>
    <ligand>
        <name>3-phosphoshikimate</name>
        <dbReference type="ChEBI" id="CHEBI:145989"/>
    </ligand>
</feature>
<dbReference type="InterPro" id="IPR036968">
    <property type="entry name" value="Enolpyruvate_Tfrase_sf"/>
</dbReference>
<evidence type="ECO:0000256" key="6">
    <source>
        <dbReference type="ARBA" id="ARBA00044633"/>
    </source>
</evidence>
<feature type="binding site" evidence="7">
    <location>
        <position position="404"/>
    </location>
    <ligand>
        <name>phosphoenolpyruvate</name>
        <dbReference type="ChEBI" id="CHEBI:58702"/>
    </ligand>
</feature>
<feature type="binding site" evidence="7">
    <location>
        <position position="187"/>
    </location>
    <ligand>
        <name>3-phosphoshikimate</name>
        <dbReference type="ChEBI" id="CHEBI:145989"/>
    </ligand>
</feature>
<comment type="similarity">
    <text evidence="2 7">Belongs to the EPSP synthase family.</text>
</comment>